<keyword evidence="4 17" id="KW-0812">Transmembrane</keyword>
<evidence type="ECO:0000256" key="7">
    <source>
        <dbReference type="ARBA" id="ARBA00022989"/>
    </source>
</evidence>
<evidence type="ECO:0000256" key="10">
    <source>
        <dbReference type="ARBA" id="ARBA00033270"/>
    </source>
</evidence>
<keyword evidence="19" id="KW-1185">Reference proteome</keyword>
<evidence type="ECO:0000256" key="8">
    <source>
        <dbReference type="ARBA" id="ARBA00023136"/>
    </source>
</evidence>
<dbReference type="RefSeq" id="WP_382347889.1">
    <property type="nucleotide sequence ID" value="NZ_JBHSMC010000001.1"/>
</dbReference>
<feature type="transmembrane region" description="Helical" evidence="17">
    <location>
        <begin position="313"/>
        <end position="332"/>
    </location>
</feature>
<dbReference type="InterPro" id="IPR018365">
    <property type="entry name" value="Cell_cycle_FtsW-rel_CS"/>
</dbReference>
<evidence type="ECO:0000256" key="16">
    <source>
        <dbReference type="ARBA" id="ARBA00049966"/>
    </source>
</evidence>
<evidence type="ECO:0000256" key="13">
    <source>
        <dbReference type="ARBA" id="ARBA00041418"/>
    </source>
</evidence>
<keyword evidence="5" id="KW-0133">Cell shape</keyword>
<feature type="transmembrane region" description="Helical" evidence="17">
    <location>
        <begin position="119"/>
        <end position="134"/>
    </location>
</feature>
<accession>A0ABW0LFV7</accession>
<name>A0ABW0LFV7_9BACI</name>
<evidence type="ECO:0000256" key="5">
    <source>
        <dbReference type="ARBA" id="ARBA00022960"/>
    </source>
</evidence>
<dbReference type="PANTHER" id="PTHR30474:SF2">
    <property type="entry name" value="PEPTIDOGLYCAN GLYCOSYLTRANSFERASE FTSW-RELATED"/>
    <property type="match status" value="1"/>
</dbReference>
<dbReference type="EC" id="2.4.99.28" evidence="14"/>
<evidence type="ECO:0000256" key="6">
    <source>
        <dbReference type="ARBA" id="ARBA00022984"/>
    </source>
</evidence>
<feature type="transmembrane region" description="Helical" evidence="17">
    <location>
        <begin position="352"/>
        <end position="374"/>
    </location>
</feature>
<dbReference type="InterPro" id="IPR001182">
    <property type="entry name" value="FtsW/RodA"/>
</dbReference>
<dbReference type="Proteomes" id="UP001596147">
    <property type="component" value="Unassembled WGS sequence"/>
</dbReference>
<feature type="transmembrane region" description="Helical" evidence="17">
    <location>
        <begin position="275"/>
        <end position="301"/>
    </location>
</feature>
<organism evidence="18 19">
    <name type="scientific">Lederbergia graminis</name>
    <dbReference type="NCBI Taxonomy" id="735518"/>
    <lineage>
        <taxon>Bacteria</taxon>
        <taxon>Bacillati</taxon>
        <taxon>Bacillota</taxon>
        <taxon>Bacilli</taxon>
        <taxon>Bacillales</taxon>
        <taxon>Bacillaceae</taxon>
        <taxon>Lederbergia</taxon>
    </lineage>
</organism>
<evidence type="ECO:0000256" key="2">
    <source>
        <dbReference type="ARBA" id="ARBA00022676"/>
    </source>
</evidence>
<feature type="transmembrane region" description="Helical" evidence="17">
    <location>
        <begin position="168"/>
        <end position="187"/>
    </location>
</feature>
<keyword evidence="8 17" id="KW-0472">Membrane</keyword>
<dbReference type="PROSITE" id="PS00428">
    <property type="entry name" value="FTSW_RODA_SPOVE"/>
    <property type="match status" value="1"/>
</dbReference>
<feature type="transmembrane region" description="Helical" evidence="17">
    <location>
        <begin position="53"/>
        <end position="71"/>
    </location>
</feature>
<keyword evidence="2" id="KW-0328">Glycosyltransferase</keyword>
<keyword evidence="6" id="KW-0573">Peptidoglycan synthesis</keyword>
<evidence type="ECO:0000256" key="14">
    <source>
        <dbReference type="ARBA" id="ARBA00044770"/>
    </source>
</evidence>
<dbReference type="EMBL" id="JBHSMC010000001">
    <property type="protein sequence ID" value="MFC5463892.1"/>
    <property type="molecule type" value="Genomic_DNA"/>
</dbReference>
<evidence type="ECO:0000256" key="11">
    <source>
        <dbReference type="ARBA" id="ARBA00038053"/>
    </source>
</evidence>
<evidence type="ECO:0000313" key="19">
    <source>
        <dbReference type="Proteomes" id="UP001596147"/>
    </source>
</evidence>
<sequence>MFKKMLKSHDYSIIGVYIFLCLFGLVMIYSSSMVMAVQRYGYPADFFYDKQKINLLIAFAAFLFFAFFPYKAFRNKKFLITMTITAILALFAVSAYGYVGNNAQSWISVGFRSIQPSEFVKVSVIIYLSAVYANKQAYINQLNKGVLPPIIYLVFVCFLIKIEPDNGSAVITFLIGMTIILCSGMKFKTLMKLAAIAGGLALLFVPFILFKFDSIVTDNNMARITGFLHPFELAQKEGYQLVNSYLAIGSGGLKGVGLGQSVQKLGYLPEPHTDFIMAIIAEELGIAGVIIVIGGLSYLVLRGIYIGIRCRDPFGSMLAIGIASMLGIQSFINLGGMSGLIPITGVTLPFISYGGSSILVLSIAMGILSNVAMFKNYDEKYKHQKVEDKPVSPSIPLNYENNFR</sequence>
<evidence type="ECO:0000256" key="17">
    <source>
        <dbReference type="SAM" id="Phobius"/>
    </source>
</evidence>
<feature type="transmembrane region" description="Helical" evidence="17">
    <location>
        <begin position="194"/>
        <end position="212"/>
    </location>
</feature>
<evidence type="ECO:0000256" key="4">
    <source>
        <dbReference type="ARBA" id="ARBA00022692"/>
    </source>
</evidence>
<keyword evidence="7 17" id="KW-1133">Transmembrane helix</keyword>
<proteinExistence type="inferred from homology"/>
<feature type="transmembrane region" description="Helical" evidence="17">
    <location>
        <begin position="146"/>
        <end position="162"/>
    </location>
</feature>
<comment type="caution">
    <text evidence="18">The sequence shown here is derived from an EMBL/GenBank/DDBJ whole genome shotgun (WGS) entry which is preliminary data.</text>
</comment>
<comment type="similarity">
    <text evidence="11">Belongs to the SEDS family. FtsW subfamily.</text>
</comment>
<dbReference type="PANTHER" id="PTHR30474">
    <property type="entry name" value="CELL CYCLE PROTEIN"/>
    <property type="match status" value="1"/>
</dbReference>
<comment type="subcellular location">
    <subcellularLocation>
        <location evidence="1">Membrane</location>
        <topology evidence="1">Multi-pass membrane protein</topology>
    </subcellularLocation>
</comment>
<evidence type="ECO:0000256" key="1">
    <source>
        <dbReference type="ARBA" id="ARBA00004141"/>
    </source>
</evidence>
<comment type="function">
    <text evidence="16">Peptidoglycan polymerase that is essential for cell division.</text>
</comment>
<evidence type="ECO:0000256" key="9">
    <source>
        <dbReference type="ARBA" id="ARBA00032370"/>
    </source>
</evidence>
<feature type="transmembrane region" description="Helical" evidence="17">
    <location>
        <begin position="12"/>
        <end position="33"/>
    </location>
</feature>
<keyword evidence="3" id="KW-0808">Transferase</keyword>
<comment type="catalytic activity">
    <reaction evidence="15">
        <text>[GlcNAc-(1-&gt;4)-Mur2Ac(oyl-L-Ala-gamma-D-Glu-L-Lys-D-Ala-D-Ala)](n)-di-trans,octa-cis-undecaprenyl diphosphate + beta-D-GlcNAc-(1-&gt;4)-Mur2Ac(oyl-L-Ala-gamma-D-Glu-L-Lys-D-Ala-D-Ala)-di-trans,octa-cis-undecaprenyl diphosphate = [GlcNAc-(1-&gt;4)-Mur2Ac(oyl-L-Ala-gamma-D-Glu-L-Lys-D-Ala-D-Ala)](n+1)-di-trans,octa-cis-undecaprenyl diphosphate + di-trans,octa-cis-undecaprenyl diphosphate + H(+)</text>
        <dbReference type="Rhea" id="RHEA:23708"/>
        <dbReference type="Rhea" id="RHEA-COMP:9602"/>
        <dbReference type="Rhea" id="RHEA-COMP:9603"/>
        <dbReference type="ChEBI" id="CHEBI:15378"/>
        <dbReference type="ChEBI" id="CHEBI:58405"/>
        <dbReference type="ChEBI" id="CHEBI:60033"/>
        <dbReference type="ChEBI" id="CHEBI:78435"/>
        <dbReference type="EC" id="2.4.99.28"/>
    </reaction>
</comment>
<evidence type="ECO:0000256" key="3">
    <source>
        <dbReference type="ARBA" id="ARBA00022679"/>
    </source>
</evidence>
<feature type="transmembrane region" description="Helical" evidence="17">
    <location>
        <begin position="78"/>
        <end position="99"/>
    </location>
</feature>
<protein>
    <recommendedName>
        <fullName evidence="12">Probable peptidoglycan glycosyltransferase FtsW</fullName>
        <ecNumber evidence="14">2.4.99.28</ecNumber>
    </recommendedName>
    <alternativeName>
        <fullName evidence="13">Cell division protein FtsW</fullName>
    </alternativeName>
    <alternativeName>
        <fullName evidence="10">Cell wall polymerase</fullName>
    </alternativeName>
    <alternativeName>
        <fullName evidence="9">Peptidoglycan polymerase</fullName>
    </alternativeName>
</protein>
<evidence type="ECO:0000256" key="15">
    <source>
        <dbReference type="ARBA" id="ARBA00049902"/>
    </source>
</evidence>
<dbReference type="Pfam" id="PF01098">
    <property type="entry name" value="FTSW_RODA_SPOVE"/>
    <property type="match status" value="1"/>
</dbReference>
<evidence type="ECO:0000313" key="18">
    <source>
        <dbReference type="EMBL" id="MFC5463892.1"/>
    </source>
</evidence>
<reference evidence="19" key="1">
    <citation type="journal article" date="2019" name="Int. J. Syst. Evol. Microbiol.">
        <title>The Global Catalogue of Microorganisms (GCM) 10K type strain sequencing project: providing services to taxonomists for standard genome sequencing and annotation.</title>
        <authorList>
            <consortium name="The Broad Institute Genomics Platform"/>
            <consortium name="The Broad Institute Genome Sequencing Center for Infectious Disease"/>
            <person name="Wu L."/>
            <person name="Ma J."/>
        </authorList>
    </citation>
    <scope>NUCLEOTIDE SEQUENCE [LARGE SCALE GENOMIC DNA]</scope>
    <source>
        <strain evidence="19">CGMCC 1.12237</strain>
    </source>
</reference>
<gene>
    <name evidence="18" type="ORF">ACFPM4_03860</name>
</gene>
<evidence type="ECO:0000256" key="12">
    <source>
        <dbReference type="ARBA" id="ARBA00041185"/>
    </source>
</evidence>